<dbReference type="EMBL" id="JAMYWD010000004">
    <property type="protein sequence ID" value="KAJ4972723.1"/>
    <property type="molecule type" value="Genomic_DNA"/>
</dbReference>
<feature type="compositionally biased region" description="Low complexity" evidence="7">
    <location>
        <begin position="102"/>
        <end position="137"/>
    </location>
</feature>
<feature type="compositionally biased region" description="Low complexity" evidence="7">
    <location>
        <begin position="151"/>
        <end position="185"/>
    </location>
</feature>
<evidence type="ECO:0000256" key="7">
    <source>
        <dbReference type="SAM" id="MobiDB-lite"/>
    </source>
</evidence>
<keyword evidence="10" id="KW-1185">Reference proteome</keyword>
<sequence>MSWFVGILKRVFGWEENESSDRRNPRYSDHGLSSVNVGVSYPRAPSCFTPTKPPSSINQCQSSSGSPASISKLPTSSSNLSPSSSLLGPQNPAGSFTPTKPPSSINQCQSSSLSPASISKLPTSSSKLSPSSSLLGSQNTAGSFTPTKPLSSINQCQSSSGSPASISKLPTSSSKLSPSSSLLGPQNTAASFTPTKPPSSINQCQSSSGSPASISKLPTSSSKLSPSSSLLGPQNTAASFTPTKPLSSINQCQSSSLSPASISKLPTSSSKLSPSSSLLGPQNTAGSFTPTKPPSSINQCQSSSGSPASISNLPTSSSNLSPSSLLGPQNTAGSFTSTKPPSSINQCQSSSGSPASISKLPTSSSNLSPSSSPLGPQNTAKKTKYVVADKDISSIYVIPDSIKDLIKKDIVPEVLRKPVSPSTYRDYFAALLYAEDFYTEKWSNFCLTNVNLELHNASIYKKSTKSNKLSESDEHDDKMLVAFQIDLIPERRPFLLSRDFVFVRPSGRNVDPFQGILYRVVKSSLVLAEFGDDFYSQYASTLNYDISFSFNRVCLKRCHQAVAAATNSLCQSFLFPGQIDRINNTALSSFFYSHQNLGQDQTSVITQISRLIGPPPFLIEGLVTSAEQLSKTGLVIREAVLKIYRTSPSCRILINAPTNSTCDLLLRSLTKGIPESEMFRANAAFRELDGVPDDILTSCEYKGECFTCPSLLELSNFKVILSTFVSSFRIHNEGINPGHFSHIFLLDASLATEPEALVTLVNLVDENTSVVVTGALRDSSRWVRSDIARRYGLKKSYFQRLLESKPYKNLDRTFVMHLGDNYA</sequence>
<feature type="compositionally biased region" description="Polar residues" evidence="7">
    <location>
        <begin position="138"/>
        <end position="150"/>
    </location>
</feature>
<protein>
    <recommendedName>
        <fullName evidence="8">Helicase MOV-10-like beta-barrel domain-containing protein</fullName>
    </recommendedName>
</protein>
<evidence type="ECO:0000256" key="3">
    <source>
        <dbReference type="ARBA" id="ARBA00022741"/>
    </source>
</evidence>
<evidence type="ECO:0000256" key="2">
    <source>
        <dbReference type="ARBA" id="ARBA00022490"/>
    </source>
</evidence>
<dbReference type="PANTHER" id="PTHR45418:SF1">
    <property type="entry name" value="CANCER_TESTIS ANTIGEN 55"/>
    <property type="match status" value="1"/>
</dbReference>
<organism evidence="9 10">
    <name type="scientific">Protea cynaroides</name>
    <dbReference type="NCBI Taxonomy" id="273540"/>
    <lineage>
        <taxon>Eukaryota</taxon>
        <taxon>Viridiplantae</taxon>
        <taxon>Streptophyta</taxon>
        <taxon>Embryophyta</taxon>
        <taxon>Tracheophyta</taxon>
        <taxon>Spermatophyta</taxon>
        <taxon>Magnoliopsida</taxon>
        <taxon>Proteales</taxon>
        <taxon>Proteaceae</taxon>
        <taxon>Protea</taxon>
    </lineage>
</organism>
<dbReference type="AlphaFoldDB" id="A0A9Q0KL90"/>
<dbReference type="GO" id="GO:0005737">
    <property type="term" value="C:cytoplasm"/>
    <property type="evidence" value="ECO:0007669"/>
    <property type="project" value="UniProtKB-SubCell"/>
</dbReference>
<reference evidence="9" key="1">
    <citation type="journal article" date="2023" name="Plant J.">
        <title>The genome of the king protea, Protea cynaroides.</title>
        <authorList>
            <person name="Chang J."/>
            <person name="Duong T.A."/>
            <person name="Schoeman C."/>
            <person name="Ma X."/>
            <person name="Roodt D."/>
            <person name="Barker N."/>
            <person name="Li Z."/>
            <person name="Van de Peer Y."/>
            <person name="Mizrachi E."/>
        </authorList>
    </citation>
    <scope>NUCLEOTIDE SEQUENCE</scope>
    <source>
        <tissue evidence="9">Young leaves</tissue>
    </source>
</reference>
<keyword evidence="3" id="KW-0547">Nucleotide-binding</keyword>
<dbReference type="Gene3D" id="3.40.50.300">
    <property type="entry name" value="P-loop containing nucleotide triphosphate hydrolases"/>
    <property type="match status" value="1"/>
</dbReference>
<feature type="compositionally biased region" description="Low complexity" evidence="7">
    <location>
        <begin position="54"/>
        <end position="89"/>
    </location>
</feature>
<dbReference type="GO" id="GO:0016787">
    <property type="term" value="F:hydrolase activity"/>
    <property type="evidence" value="ECO:0007669"/>
    <property type="project" value="UniProtKB-KW"/>
</dbReference>
<dbReference type="GO" id="GO:0005524">
    <property type="term" value="F:ATP binding"/>
    <property type="evidence" value="ECO:0007669"/>
    <property type="project" value="UniProtKB-KW"/>
</dbReference>
<dbReference type="OrthoDB" id="6513042at2759"/>
<dbReference type="InterPro" id="IPR027417">
    <property type="entry name" value="P-loop_NTPase"/>
</dbReference>
<evidence type="ECO:0000313" key="10">
    <source>
        <dbReference type="Proteomes" id="UP001141806"/>
    </source>
</evidence>
<keyword evidence="2" id="KW-0963">Cytoplasm</keyword>
<evidence type="ECO:0000256" key="1">
    <source>
        <dbReference type="ARBA" id="ARBA00004496"/>
    </source>
</evidence>
<evidence type="ECO:0000256" key="5">
    <source>
        <dbReference type="ARBA" id="ARBA00022806"/>
    </source>
</evidence>
<dbReference type="InterPro" id="IPR049080">
    <property type="entry name" value="MOV-10-like_beta-barrel"/>
</dbReference>
<dbReference type="Proteomes" id="UP001141806">
    <property type="component" value="Unassembled WGS sequence"/>
</dbReference>
<evidence type="ECO:0000256" key="4">
    <source>
        <dbReference type="ARBA" id="ARBA00022801"/>
    </source>
</evidence>
<dbReference type="Pfam" id="PF21634">
    <property type="entry name" value="MOV-10_beta-barrel"/>
    <property type="match status" value="1"/>
</dbReference>
<feature type="compositionally biased region" description="Low complexity" evidence="7">
    <location>
        <begin position="198"/>
        <end position="233"/>
    </location>
</feature>
<comment type="subcellular location">
    <subcellularLocation>
        <location evidence="1">Cytoplasm</location>
    </subcellularLocation>
</comment>
<keyword evidence="6" id="KW-0067">ATP-binding</keyword>
<feature type="compositionally biased region" description="Polar residues" evidence="7">
    <location>
        <begin position="234"/>
        <end position="245"/>
    </location>
</feature>
<feature type="compositionally biased region" description="Basic and acidic residues" evidence="7">
    <location>
        <begin position="19"/>
        <end position="29"/>
    </location>
</feature>
<dbReference type="GO" id="GO:0004386">
    <property type="term" value="F:helicase activity"/>
    <property type="evidence" value="ECO:0007669"/>
    <property type="project" value="UniProtKB-KW"/>
</dbReference>
<keyword evidence="4" id="KW-0378">Hydrolase</keyword>
<evidence type="ECO:0000256" key="6">
    <source>
        <dbReference type="ARBA" id="ARBA00022840"/>
    </source>
</evidence>
<feature type="compositionally biased region" description="Low complexity" evidence="7">
    <location>
        <begin position="294"/>
        <end position="328"/>
    </location>
</feature>
<proteinExistence type="predicted"/>
<feature type="compositionally biased region" description="Polar residues" evidence="7">
    <location>
        <begin position="329"/>
        <end position="339"/>
    </location>
</feature>
<comment type="caution">
    <text evidence="9">The sequence shown here is derived from an EMBL/GenBank/DDBJ whole genome shotgun (WGS) entry which is preliminary data.</text>
</comment>
<keyword evidence="5" id="KW-0347">Helicase</keyword>
<feature type="compositionally biased region" description="Low complexity" evidence="7">
    <location>
        <begin position="340"/>
        <end position="374"/>
    </location>
</feature>
<name>A0A9Q0KL90_9MAGN</name>
<dbReference type="PANTHER" id="PTHR45418">
    <property type="entry name" value="CANCER/TESTIS ANTIGEN 55"/>
    <property type="match status" value="1"/>
</dbReference>
<evidence type="ECO:0000259" key="8">
    <source>
        <dbReference type="Pfam" id="PF21634"/>
    </source>
</evidence>
<gene>
    <name evidence="9" type="ORF">NE237_005897</name>
</gene>
<evidence type="ECO:0000313" key="9">
    <source>
        <dbReference type="EMBL" id="KAJ4972723.1"/>
    </source>
</evidence>
<feature type="compositionally biased region" description="Low complexity" evidence="7">
    <location>
        <begin position="246"/>
        <end position="281"/>
    </location>
</feature>
<feature type="domain" description="Helicase MOV-10-like beta-barrel" evidence="8">
    <location>
        <begin position="475"/>
        <end position="548"/>
    </location>
</feature>
<accession>A0A9Q0KL90</accession>
<feature type="region of interest" description="Disordered" evidence="7">
    <location>
        <begin position="16"/>
        <end position="381"/>
    </location>
</feature>